<accession>A0A3B1CXH2</accession>
<dbReference type="InterPro" id="IPR009056">
    <property type="entry name" value="Cyt_c-like_dom"/>
</dbReference>
<proteinExistence type="predicted"/>
<keyword evidence="5" id="KW-0732">Signal</keyword>
<evidence type="ECO:0000256" key="3">
    <source>
        <dbReference type="ARBA" id="ARBA00022617"/>
    </source>
</evidence>
<keyword evidence="3" id="KW-0349">Heme</keyword>
<dbReference type="GO" id="GO:0009055">
    <property type="term" value="F:electron transfer activity"/>
    <property type="evidence" value="ECO:0007669"/>
    <property type="project" value="InterPro"/>
</dbReference>
<dbReference type="PANTHER" id="PTHR30600:SF10">
    <property type="entry name" value="BLL6722 PROTEIN"/>
    <property type="match status" value="1"/>
</dbReference>
<dbReference type="EC" id="1.11.1.5" evidence="11"/>
<evidence type="ECO:0000256" key="9">
    <source>
        <dbReference type="ARBA" id="ARBA00023004"/>
    </source>
</evidence>
<dbReference type="PIRSF" id="PIRSF000294">
    <property type="entry name" value="Cytochrome-c_peroxidase"/>
    <property type="match status" value="1"/>
</dbReference>
<reference evidence="11" key="1">
    <citation type="submission" date="2018-06" db="EMBL/GenBank/DDBJ databases">
        <authorList>
            <person name="Zhirakovskaya E."/>
        </authorList>
    </citation>
    <scope>NUCLEOTIDE SEQUENCE</scope>
</reference>
<keyword evidence="11" id="KW-0575">Peroxidase</keyword>
<feature type="domain" description="Cytochrome c" evidence="10">
    <location>
        <begin position="216"/>
        <end position="339"/>
    </location>
</feature>
<evidence type="ECO:0000259" key="10">
    <source>
        <dbReference type="PROSITE" id="PS51007"/>
    </source>
</evidence>
<dbReference type="AlphaFoldDB" id="A0A3B1CXH2"/>
<evidence type="ECO:0000313" key="11">
    <source>
        <dbReference type="EMBL" id="VAX28608.1"/>
    </source>
</evidence>
<dbReference type="SUPFAM" id="SSF46626">
    <property type="entry name" value="Cytochrome c"/>
    <property type="match status" value="2"/>
</dbReference>
<dbReference type="InterPro" id="IPR051395">
    <property type="entry name" value="Cytochrome_c_Peroxidase/MauG"/>
</dbReference>
<evidence type="ECO:0000256" key="4">
    <source>
        <dbReference type="ARBA" id="ARBA00022723"/>
    </source>
</evidence>
<organism evidence="11">
    <name type="scientific">hydrothermal vent metagenome</name>
    <dbReference type="NCBI Taxonomy" id="652676"/>
    <lineage>
        <taxon>unclassified sequences</taxon>
        <taxon>metagenomes</taxon>
        <taxon>ecological metagenomes</taxon>
    </lineage>
</organism>
<gene>
    <name evidence="11" type="ORF">MNBD_NITROSPINAE05-789</name>
</gene>
<sequence>MNIKLFENSKASLAGLMGALLLLLVGAMGVQAASSEVYEPEIPLGLDEEGFYVPKDNLLTKNKIALGRLLFFDKRMSKDNSISCSTCHIPSLAFTDGQPVSAGIKRQQGGRSAPTAINRGFSKVQFWDGRAPTLEAQSVGPLTNPIEHGFPDNDAVVARINKIEGYKKLFKNAFGNSTVTIQQVGKAIASFQRTLISGNSPFDRFDYDGDEKAISESAKRGKKLFFDKARCNLCHFGTNFSDEKFHNIGIGWGHENLDVGRFNVTKDKKDIGAFKTPTLREISMTAPYMHDGRFATLEEVVEHYNGGGIKNPFLDNQIIPLELTESEKRDLVEMLRTLNGEGWQHAKAPTSFPK</sequence>
<keyword evidence="7" id="KW-0249">Electron transport</keyword>
<keyword evidence="8 11" id="KW-0560">Oxidoreductase</keyword>
<name>A0A3B1CXH2_9ZZZZ</name>
<protein>
    <submittedName>
        <fullName evidence="11">Cytochrome c551 peroxidase</fullName>
        <ecNumber evidence="11">1.11.1.5</ecNumber>
    </submittedName>
</protein>
<evidence type="ECO:0000256" key="2">
    <source>
        <dbReference type="ARBA" id="ARBA00022448"/>
    </source>
</evidence>
<dbReference type="FunFam" id="1.10.760.10:FF:000019">
    <property type="entry name" value="Di-heme cytochrome C peroxidase"/>
    <property type="match status" value="1"/>
</dbReference>
<keyword evidence="9" id="KW-0408">Iron</keyword>
<keyword evidence="4" id="KW-0479">Metal-binding</keyword>
<dbReference type="InterPro" id="IPR026259">
    <property type="entry name" value="MauG/Cytc_peroxidase"/>
</dbReference>
<dbReference type="GO" id="GO:0046872">
    <property type="term" value="F:metal ion binding"/>
    <property type="evidence" value="ECO:0007669"/>
    <property type="project" value="UniProtKB-KW"/>
</dbReference>
<dbReference type="Gene3D" id="1.10.760.10">
    <property type="entry name" value="Cytochrome c-like domain"/>
    <property type="match status" value="2"/>
</dbReference>
<dbReference type="GO" id="GO:0042597">
    <property type="term" value="C:periplasmic space"/>
    <property type="evidence" value="ECO:0007669"/>
    <property type="project" value="UniProtKB-SubCell"/>
</dbReference>
<dbReference type="GO" id="GO:0020037">
    <property type="term" value="F:heme binding"/>
    <property type="evidence" value="ECO:0007669"/>
    <property type="project" value="InterPro"/>
</dbReference>
<evidence type="ECO:0000256" key="7">
    <source>
        <dbReference type="ARBA" id="ARBA00022982"/>
    </source>
</evidence>
<dbReference type="GO" id="GO:0004130">
    <property type="term" value="F:cytochrome-c peroxidase activity"/>
    <property type="evidence" value="ECO:0007669"/>
    <property type="project" value="UniProtKB-EC"/>
</dbReference>
<dbReference type="PROSITE" id="PS51007">
    <property type="entry name" value="CYTC"/>
    <property type="match status" value="1"/>
</dbReference>
<dbReference type="InterPro" id="IPR036909">
    <property type="entry name" value="Cyt_c-like_dom_sf"/>
</dbReference>
<evidence type="ECO:0000256" key="8">
    <source>
        <dbReference type="ARBA" id="ARBA00023002"/>
    </source>
</evidence>
<dbReference type="PANTHER" id="PTHR30600">
    <property type="entry name" value="CYTOCHROME C PEROXIDASE-RELATED"/>
    <property type="match status" value="1"/>
</dbReference>
<dbReference type="InterPro" id="IPR004852">
    <property type="entry name" value="Di-haem_cyt_c_peroxidsae"/>
</dbReference>
<comment type="subcellular location">
    <subcellularLocation>
        <location evidence="1">Periplasm</location>
    </subcellularLocation>
</comment>
<dbReference type="EMBL" id="UOGG01000062">
    <property type="protein sequence ID" value="VAX28608.1"/>
    <property type="molecule type" value="Genomic_DNA"/>
</dbReference>
<evidence type="ECO:0000256" key="5">
    <source>
        <dbReference type="ARBA" id="ARBA00022729"/>
    </source>
</evidence>
<evidence type="ECO:0000256" key="6">
    <source>
        <dbReference type="ARBA" id="ARBA00022764"/>
    </source>
</evidence>
<keyword evidence="2" id="KW-0813">Transport</keyword>
<evidence type="ECO:0000256" key="1">
    <source>
        <dbReference type="ARBA" id="ARBA00004418"/>
    </source>
</evidence>
<keyword evidence="6" id="KW-0574">Periplasm</keyword>
<dbReference type="Pfam" id="PF03150">
    <property type="entry name" value="CCP_MauG"/>
    <property type="match status" value="1"/>
</dbReference>